<accession>A0A5J4U0S9</accession>
<dbReference type="Proteomes" id="UP000324800">
    <property type="component" value="Unassembled WGS sequence"/>
</dbReference>
<comment type="caution">
    <text evidence="2">The sequence shown here is derived from an EMBL/GenBank/DDBJ whole genome shotgun (WGS) entry which is preliminary data.</text>
</comment>
<evidence type="ECO:0000313" key="2">
    <source>
        <dbReference type="EMBL" id="KAA6363581.1"/>
    </source>
</evidence>
<dbReference type="EMBL" id="SNRW01022727">
    <property type="protein sequence ID" value="KAA6363581.1"/>
    <property type="molecule type" value="Genomic_DNA"/>
</dbReference>
<proteinExistence type="predicted"/>
<sequence>MGRPSKNKESRNGRKSGPFKKRALVQWAGYATNSYVGHQFEPRSRLARRATGFRRILVRSTVSAHCSDQRTHTTHRTVITRLGIVSVNIGRHHRSAAVLEVIQCAARAPQLLQHTEIPAADKQLLPPLQTIDALASGFQLQTLQFWELGILTIQHILEGNLTEAVIDTVSGLVLALRQAERANMAIIRLFSMINAHLFDGNNNSVMSHANLATMQRQIGIQQLTSGQNVANVQGNLNGQQGADSEGSQTQRQNTMARNFHTVIDIDMKSVGRDMNSPPLEAKINLASFNRQRDYWASKSYVLKYIGKPGAGQHLLGYGEGQIEVQEVIPRHTRGETISIAD</sequence>
<reference evidence="2 3" key="1">
    <citation type="submission" date="2019-03" db="EMBL/GenBank/DDBJ databases">
        <title>Single cell metagenomics reveals metabolic interactions within the superorganism composed of flagellate Streblomastix strix and complex community of Bacteroidetes bacteria on its surface.</title>
        <authorList>
            <person name="Treitli S.C."/>
            <person name="Kolisko M."/>
            <person name="Husnik F."/>
            <person name="Keeling P."/>
            <person name="Hampl V."/>
        </authorList>
    </citation>
    <scope>NUCLEOTIDE SEQUENCE [LARGE SCALE GENOMIC DNA]</scope>
    <source>
        <strain evidence="2">ST1C</strain>
    </source>
</reference>
<evidence type="ECO:0000256" key="1">
    <source>
        <dbReference type="SAM" id="MobiDB-lite"/>
    </source>
</evidence>
<name>A0A5J4U0S9_9EUKA</name>
<gene>
    <name evidence="2" type="ORF">EZS28_040892</name>
</gene>
<organism evidence="2 3">
    <name type="scientific">Streblomastix strix</name>
    <dbReference type="NCBI Taxonomy" id="222440"/>
    <lineage>
        <taxon>Eukaryota</taxon>
        <taxon>Metamonada</taxon>
        <taxon>Preaxostyla</taxon>
        <taxon>Oxymonadida</taxon>
        <taxon>Streblomastigidae</taxon>
        <taxon>Streblomastix</taxon>
    </lineage>
</organism>
<feature type="region of interest" description="Disordered" evidence="1">
    <location>
        <begin position="231"/>
        <end position="252"/>
    </location>
</feature>
<evidence type="ECO:0000313" key="3">
    <source>
        <dbReference type="Proteomes" id="UP000324800"/>
    </source>
</evidence>
<dbReference type="AlphaFoldDB" id="A0A5J4U0S9"/>
<protein>
    <submittedName>
        <fullName evidence="2">Uncharacterized protein</fullName>
    </submittedName>
</protein>